<dbReference type="GO" id="GO:0004867">
    <property type="term" value="F:serine-type endopeptidase inhibitor activity"/>
    <property type="evidence" value="ECO:0007669"/>
    <property type="project" value="UniProtKB-KW"/>
</dbReference>
<dbReference type="FunFam" id="2.60.40.1930:FF:000001">
    <property type="entry name" value="CD109 isoform 3"/>
    <property type="match status" value="1"/>
</dbReference>
<evidence type="ECO:0000256" key="3">
    <source>
        <dbReference type="ARBA" id="ARBA00022525"/>
    </source>
</evidence>
<dbReference type="InterPro" id="IPR009048">
    <property type="entry name" value="A-macroglobulin_rcpt-bd"/>
</dbReference>
<evidence type="ECO:0000256" key="1">
    <source>
        <dbReference type="ARBA" id="ARBA00004613"/>
    </source>
</evidence>
<keyword evidence="6" id="KW-0722">Serine protease inhibitor</keyword>
<feature type="domain" description="VWFC" evidence="10">
    <location>
        <begin position="598"/>
        <end position="661"/>
    </location>
</feature>
<dbReference type="SMART" id="SM00214">
    <property type="entry name" value="VWC"/>
    <property type="match status" value="4"/>
</dbReference>
<dbReference type="GO" id="GO:0005615">
    <property type="term" value="C:extracellular space"/>
    <property type="evidence" value="ECO:0007669"/>
    <property type="project" value="InterPro"/>
</dbReference>
<dbReference type="Gene3D" id="2.60.40.1940">
    <property type="match status" value="1"/>
</dbReference>
<protein>
    <recommendedName>
        <fullName evidence="10">VWFC domain-containing protein</fullName>
    </recommendedName>
</protein>
<dbReference type="Pfam" id="PF07678">
    <property type="entry name" value="TED_complement"/>
    <property type="match status" value="1"/>
</dbReference>
<dbReference type="InterPro" id="IPR014756">
    <property type="entry name" value="Ig_E-set"/>
</dbReference>
<name>A0A8W8MEC9_MAGGI</name>
<dbReference type="SMART" id="SM01419">
    <property type="entry name" value="Thiol-ester_cl"/>
    <property type="match status" value="1"/>
</dbReference>
<dbReference type="Pfam" id="PF17789">
    <property type="entry name" value="MG4"/>
    <property type="match status" value="1"/>
</dbReference>
<dbReference type="InterPro" id="IPR036595">
    <property type="entry name" value="A-macroglobulin_rcpt-bd_sf"/>
</dbReference>
<dbReference type="EnsemblMetazoa" id="G32588.1">
    <property type="protein sequence ID" value="G32588.1:cds"/>
    <property type="gene ID" value="G32588"/>
</dbReference>
<evidence type="ECO:0000313" key="12">
    <source>
        <dbReference type="Proteomes" id="UP000005408"/>
    </source>
</evidence>
<dbReference type="SUPFAM" id="SSF48239">
    <property type="entry name" value="Terpenoid cyclases/Protein prenyltransferases"/>
    <property type="match status" value="1"/>
</dbReference>
<feature type="domain" description="VWFC" evidence="10">
    <location>
        <begin position="1089"/>
        <end position="1150"/>
    </location>
</feature>
<comment type="subcellular location">
    <subcellularLocation>
        <location evidence="1">Secreted</location>
    </subcellularLocation>
</comment>
<dbReference type="OMA" id="DEINGCQ"/>
<dbReference type="InterPro" id="IPR008930">
    <property type="entry name" value="Terpenoid_cyclase/PrenylTrfase"/>
</dbReference>
<keyword evidence="12" id="KW-1185">Reference proteome</keyword>
<dbReference type="InterPro" id="IPR041555">
    <property type="entry name" value="MG3"/>
</dbReference>
<dbReference type="Pfam" id="PF17791">
    <property type="entry name" value="MG3"/>
    <property type="match status" value="1"/>
</dbReference>
<dbReference type="Gene3D" id="2.60.40.1930">
    <property type="match status" value="3"/>
</dbReference>
<dbReference type="PROSITE" id="PS50184">
    <property type="entry name" value="VWFC_2"/>
    <property type="match status" value="4"/>
</dbReference>
<evidence type="ECO:0000256" key="2">
    <source>
        <dbReference type="ARBA" id="ARBA00010952"/>
    </source>
</evidence>
<dbReference type="PANTHER" id="PTHR11412:SF171">
    <property type="entry name" value="PREGNANCY ZONE PROTEIN-LIKE PROTEIN"/>
    <property type="match status" value="1"/>
</dbReference>
<dbReference type="InterPro" id="IPR041813">
    <property type="entry name" value="A2M_TED"/>
</dbReference>
<dbReference type="SMART" id="SM01359">
    <property type="entry name" value="A2M_N_2"/>
    <property type="match status" value="1"/>
</dbReference>
<keyword evidence="8" id="KW-0325">Glycoprotein</keyword>
<comment type="similarity">
    <text evidence="2">Belongs to the protease inhibitor I39 (alpha-2-macroglobulin) family.</text>
</comment>
<evidence type="ECO:0000256" key="9">
    <source>
        <dbReference type="SAM" id="SignalP"/>
    </source>
</evidence>
<evidence type="ECO:0000256" key="7">
    <source>
        <dbReference type="ARBA" id="ARBA00023157"/>
    </source>
</evidence>
<feature type="domain" description="VWFC" evidence="10">
    <location>
        <begin position="942"/>
        <end position="1004"/>
    </location>
</feature>
<dbReference type="PROSITE" id="PS01208">
    <property type="entry name" value="VWFC_1"/>
    <property type="match status" value="1"/>
</dbReference>
<organism evidence="11 12">
    <name type="scientific">Magallana gigas</name>
    <name type="common">Pacific oyster</name>
    <name type="synonym">Crassostrea gigas</name>
    <dbReference type="NCBI Taxonomy" id="29159"/>
    <lineage>
        <taxon>Eukaryota</taxon>
        <taxon>Metazoa</taxon>
        <taxon>Spiralia</taxon>
        <taxon>Lophotrochozoa</taxon>
        <taxon>Mollusca</taxon>
        <taxon>Bivalvia</taxon>
        <taxon>Autobranchia</taxon>
        <taxon>Pteriomorphia</taxon>
        <taxon>Ostreida</taxon>
        <taxon>Ostreoidea</taxon>
        <taxon>Ostreidae</taxon>
        <taxon>Magallana</taxon>
    </lineage>
</organism>
<feature type="chain" id="PRO_5036497864" description="VWFC domain-containing protein" evidence="9">
    <location>
        <begin position="17"/>
        <end position="2269"/>
    </location>
</feature>
<evidence type="ECO:0000256" key="8">
    <source>
        <dbReference type="ARBA" id="ARBA00023180"/>
    </source>
</evidence>
<dbReference type="Gene3D" id="2.60.120.1540">
    <property type="match status" value="1"/>
</dbReference>
<dbReference type="SMART" id="SM01360">
    <property type="entry name" value="A2M"/>
    <property type="match status" value="1"/>
</dbReference>
<reference evidence="11" key="1">
    <citation type="submission" date="2022-08" db="UniProtKB">
        <authorList>
            <consortium name="EnsemblMetazoa"/>
        </authorList>
    </citation>
    <scope>IDENTIFICATION</scope>
    <source>
        <strain evidence="11">05x7-T-G4-1.051#20</strain>
    </source>
</reference>
<accession>A0A8W8MEC9</accession>
<dbReference type="SUPFAM" id="SSF49410">
    <property type="entry name" value="Alpha-macroglobulin receptor domain"/>
    <property type="match status" value="1"/>
</dbReference>
<dbReference type="Gene3D" id="2.60.40.10">
    <property type="entry name" value="Immunoglobulins"/>
    <property type="match status" value="2"/>
</dbReference>
<evidence type="ECO:0000256" key="5">
    <source>
        <dbReference type="ARBA" id="ARBA00022729"/>
    </source>
</evidence>
<dbReference type="InterPro" id="IPR019742">
    <property type="entry name" value="MacrogloblnA2_CS"/>
</dbReference>
<dbReference type="Pfam" id="PF07703">
    <property type="entry name" value="A2M_BRD"/>
    <property type="match status" value="1"/>
</dbReference>
<dbReference type="InterPro" id="IPR001599">
    <property type="entry name" value="Macroglobln_a2"/>
</dbReference>
<dbReference type="Pfam" id="PF00207">
    <property type="entry name" value="A2M"/>
    <property type="match status" value="1"/>
</dbReference>
<evidence type="ECO:0000313" key="11">
    <source>
        <dbReference type="EnsemblMetazoa" id="G32588.1:cds"/>
    </source>
</evidence>
<keyword evidence="5 9" id="KW-0732">Signal</keyword>
<dbReference type="SUPFAM" id="SSF57603">
    <property type="entry name" value="FnI-like domain"/>
    <property type="match status" value="1"/>
</dbReference>
<feature type="domain" description="VWFC" evidence="10">
    <location>
        <begin position="1016"/>
        <end position="1079"/>
    </location>
</feature>
<proteinExistence type="inferred from homology"/>
<dbReference type="PANTHER" id="PTHR11412">
    <property type="entry name" value="MACROGLOBULIN / COMPLEMENT"/>
    <property type="match status" value="1"/>
</dbReference>
<keyword evidence="7" id="KW-1015">Disulfide bond</keyword>
<dbReference type="PROSITE" id="PS00477">
    <property type="entry name" value="ALPHA_2_MACROGLOBULIN"/>
    <property type="match status" value="1"/>
</dbReference>
<dbReference type="InterPro" id="IPR047565">
    <property type="entry name" value="Alpha-macroglob_thiol-ester_cl"/>
</dbReference>
<dbReference type="InterPro" id="IPR011625">
    <property type="entry name" value="A2M_N_BRD"/>
</dbReference>
<dbReference type="SMART" id="SM01361">
    <property type="entry name" value="A2M_recep"/>
    <property type="match status" value="1"/>
</dbReference>
<dbReference type="Gene3D" id="6.20.50.160">
    <property type="match status" value="1"/>
</dbReference>
<dbReference type="InterPro" id="IPR013783">
    <property type="entry name" value="Ig-like_fold"/>
</dbReference>
<feature type="signal peptide" evidence="9">
    <location>
        <begin position="1"/>
        <end position="16"/>
    </location>
</feature>
<dbReference type="SUPFAM" id="SSF81296">
    <property type="entry name" value="E set domains"/>
    <property type="match status" value="1"/>
</dbReference>
<dbReference type="InterPro" id="IPR050473">
    <property type="entry name" value="A2M/Complement_sys"/>
</dbReference>
<dbReference type="InterPro" id="IPR001007">
    <property type="entry name" value="VWF_dom"/>
</dbReference>
<dbReference type="Pfam" id="PF23334">
    <property type="entry name" value="VWC2L_2nd"/>
    <property type="match status" value="2"/>
</dbReference>
<sequence length="2269" mass="253080">MERRLLWLGLLHCVLAANASPDFLITVPASVYRGEEFDFCVTFPGTFQDGSVEVNAQMQLDDTDVVRYPPQTYLTVSEAIKCQKLVAPKREGYWTFNVTLQSHGSYVPNLPQWYPPRGNLSTTQTERVNVNTRREDADITLIQTDKPLYKPGQTVKFRILRLKANNRLRPDTDKIKWVYVENPSNIRVMQWKDVPTTQGIASLEMLLSNDPPQGNWVIKAIYNDSKEYSNTFSVEEYVLPKYEVSLTPPAYLLVDTQTIDFKVCAKYTYGKPVKGQLQVKVCYNSPYGYGWRRRGPQFIRPCTERLLEINGCTMVSVNASEIELNSRRYAIWGKLKINATVTEAGTGVVLSGQSQGPEVTIVSSTLEITDETDGSFKPAFPYRGKVTAKNPDESPIPQKRIQISASTYQLDSWRVALNVTTDDNGTALFAIKDLPENITSFSISAQDVDIQFESDNVYHKMSPGNAYKGVTRWYSPSNSYIQIDSFKQPVACGKDFQLDILYSTPSDTNYNFYVMVMSRGRIIYTTNKKHQFTKADSIQTTSSDSYQYLQMQKIPTTTPRPKVIISYPTPPIPKILNETIEAITGLPPILYRKRRSEKSCIDNTGKVFEDGSNFAPNVSEPCWMCNCVEGSIKYCAMQMCDEPQCSNYTLIEGTCCGFVCPEDDQPASVKQPCDFVSAMTCFSSLPQIQPTDMAATCSNLEKAKACLAPHEENCESDENFQNAMVSLTSVEPLCAGTVRQPCDFLSAMTCLSSLPQIQPTDMAAACSNLEKTKACLAPHEENCESDENFQNAMVSLTSVEPFCAGAAKCNVQKCYEDAGIDLTGGSSSPPNCDTFKTLQTCMAGISGVCEGNAIYDMTKQSLQGLESICSGTDGAQCNVQKCYDDAGIDLTGLSSMPQCDAFKALQACMKKMSTVCKGNTLYEITEQSLQNLKGICIGDGTDNCVDKSGEEIPHGKVFSPDLSDPCKSCTCDYGQATGCAYMYCDVPNCRYEMIPGTCCGFICLDSTIEPPAGVPNGCMDLRGNLVSDGEVFAPNRSDPCRMCSCENGETTKCNYIYCDAPPCERYKLVPGTCCGFICLENTNKPEEPLACIDELGNGIPNGEEVVNPRDPCKICTCEMGNLFCAEQICKIPVCRNFQHTEGTCCDGVCLDDMVKRSNLVGRVQIALPITAAFAPESQVIVFYVRSDGEVVSSSTRLEVEKCFDNKVNMEFVNSPIKPGTNATIRVSGDSGSACSIGVVDKSIELLKADHQLTPEKFYSLLSTDMMYDHYYSINDHFDRNCRDKNTENGTEKAVEILRNPYDVPVDSYQAFKNFGLRVFTNLKLETRPCVQYIYPMYHRVYAENSVDMMVPSLGNTNAAKNVRSFFPETWLWELELIGDSGQNTLVRKIPDTITEWKGNAICLNTASGLGISSISGITAFQPFFLSFTLPYSAVRNEVVPVLVTVFNYLTECLVMRISLRDSAEFRLQEATFMRTRTVCVCGGESETLRYLVIPLKIGEISIQAEAESIADDGTCGNSLVSREAMGVSDAVRRKLPVEAEGLENEYTYSSYLCPSGEPGLTLTENIKLQLPLDRIQDSERGFVNIIGDVMGPALTNLKDLLKMPYGCGEQNMASFAPNIFVLQYFYNTNMDVSRVLDDALRYMRVGYQRQLRYRHSDGSYSAFGESDGKSGSTWLTAFVVKCLGQSQKYIDIDRSDLNTSIAWFRRQQNEIGCFPKVGYTHSYYLKGGWGKGNDEEGTLTAFVLIAMLEAGLPKDDPAILGALRCLDLQDVKDTYMLTLMAYAYSLYDIKSTRRLEIMSMLRSKVKRKGTDMVYWSRDSEPKEEPTSPWGYYRAPSAEVEMTSYALLAYTVGNQPEAVINSKPIVMWLSKQRNAQGGFSSTQDTIIALQALSVYGSLVHQGGTDITVEIMGDQMSAAYGISGENNLVLQTAPIPKLPNDLSVTVRGVGCALVQANVKFNTPKLEAEPDFDLKISTHRSKYEPNNCAKRTINICASYKGASGQTKMAIVDVKMQTGWVPVRETLNKILSDRIMNTIGLQKYEIDGNVVHLYFEYFDVHRRCFVFDVEQDIELSDPKPAYVKIYDYYETDSSVTVEYDIKTICGTKEELPFLTPEEYEFGLSMTPDDEIVQVRIPIERINSSQPGPPGIKSCPVCTESMDVKSPEFTDIVCNSARIFKVNTARKDNVRYSMKIYADMKPKRKVPIHEFVKHQMQKACSCDILEQKDGKLMIFDTMDQYSKSKKELNLSKSTTIVQWTKIFERNVFKKNRKC</sequence>
<dbReference type="OrthoDB" id="9998011at2759"/>
<evidence type="ECO:0000256" key="6">
    <source>
        <dbReference type="ARBA" id="ARBA00022900"/>
    </source>
</evidence>
<dbReference type="InterPro" id="IPR011626">
    <property type="entry name" value="Alpha-macroglobulin_TED"/>
</dbReference>
<dbReference type="CDD" id="cd02897">
    <property type="entry name" value="A2M_2"/>
    <property type="match status" value="1"/>
</dbReference>
<dbReference type="Gene3D" id="2.60.40.690">
    <property type="entry name" value="Alpha-macroglobulin, receptor-binding domain"/>
    <property type="match status" value="1"/>
</dbReference>
<dbReference type="Pfam" id="PF01835">
    <property type="entry name" value="MG2"/>
    <property type="match status" value="1"/>
</dbReference>
<dbReference type="Gene3D" id="2.20.130.20">
    <property type="match status" value="1"/>
</dbReference>
<keyword evidence="3" id="KW-0964">Secreted</keyword>
<keyword evidence="4" id="KW-0646">Protease inhibitor</keyword>
<dbReference type="Pfam" id="PF07677">
    <property type="entry name" value="A2M_recep"/>
    <property type="match status" value="1"/>
</dbReference>
<dbReference type="InterPro" id="IPR040839">
    <property type="entry name" value="MG4"/>
</dbReference>
<evidence type="ECO:0000259" key="10">
    <source>
        <dbReference type="PROSITE" id="PS50184"/>
    </source>
</evidence>
<dbReference type="Gene3D" id="1.50.10.20">
    <property type="match status" value="1"/>
</dbReference>
<dbReference type="InterPro" id="IPR002890">
    <property type="entry name" value="MG2"/>
</dbReference>
<dbReference type="Proteomes" id="UP000005408">
    <property type="component" value="Unassembled WGS sequence"/>
</dbReference>
<evidence type="ECO:0000256" key="4">
    <source>
        <dbReference type="ARBA" id="ARBA00022690"/>
    </source>
</evidence>